<sequence>KTNPRKEHHAAGFGMTQPQADMYIHLFIPLLEKTLKRLGELPARKASQVKELLKNYADVLHAGTERPIQRPSDAERAKEHYSGKKTHGLKNNVLTLPNLRIVWMSQTYEGKIHDKTICDKENLLFPKGIRLWQDGGFLGYTPENVIIKMPARKPRGRDLSLAQKQQNKEISSFRVKVEHAIGGVKTFRIVKERYRCHKLFFDDLVFEIACGLHNFRLSARLLPHVTQSFY</sequence>
<feature type="region of interest" description="Disordered" evidence="3">
    <location>
        <begin position="64"/>
        <end position="83"/>
    </location>
</feature>
<dbReference type="InterPro" id="IPR027806">
    <property type="entry name" value="HARBI1_dom"/>
</dbReference>
<dbReference type="GO" id="GO:0046872">
    <property type="term" value="F:metal ion binding"/>
    <property type="evidence" value="ECO:0007669"/>
    <property type="project" value="UniProtKB-KW"/>
</dbReference>
<evidence type="ECO:0000256" key="3">
    <source>
        <dbReference type="SAM" id="MobiDB-lite"/>
    </source>
</evidence>
<name>A0A5J4PHE7_9ZZZZ</name>
<comment type="cofactor">
    <cofactor evidence="1">
        <name>a divalent metal cation</name>
        <dbReference type="ChEBI" id="CHEBI:60240"/>
    </cofactor>
</comment>
<organism evidence="5">
    <name type="scientific">termite gut metagenome</name>
    <dbReference type="NCBI Taxonomy" id="433724"/>
    <lineage>
        <taxon>unclassified sequences</taxon>
        <taxon>metagenomes</taxon>
        <taxon>organismal metagenomes</taxon>
    </lineage>
</organism>
<keyword evidence="2" id="KW-0479">Metal-binding</keyword>
<gene>
    <name evidence="5" type="ORF">EZS27_040444</name>
</gene>
<feature type="domain" description="DDE Tnp4" evidence="4">
    <location>
        <begin position="63"/>
        <end position="214"/>
    </location>
</feature>
<reference evidence="5" key="1">
    <citation type="submission" date="2019-03" db="EMBL/GenBank/DDBJ databases">
        <title>Single cell metagenomics reveals metabolic interactions within the superorganism composed of flagellate Streblomastix strix and complex community of Bacteroidetes bacteria on its surface.</title>
        <authorList>
            <person name="Treitli S.C."/>
            <person name="Kolisko M."/>
            <person name="Husnik F."/>
            <person name="Keeling P."/>
            <person name="Hampl V."/>
        </authorList>
    </citation>
    <scope>NUCLEOTIDE SEQUENCE</scope>
    <source>
        <strain evidence="5">STM</strain>
    </source>
</reference>
<evidence type="ECO:0000256" key="1">
    <source>
        <dbReference type="ARBA" id="ARBA00001968"/>
    </source>
</evidence>
<dbReference type="Pfam" id="PF13359">
    <property type="entry name" value="DDE_Tnp_4"/>
    <property type="match status" value="1"/>
</dbReference>
<proteinExistence type="predicted"/>
<evidence type="ECO:0000313" key="5">
    <source>
        <dbReference type="EMBL" id="KAA6307883.1"/>
    </source>
</evidence>
<evidence type="ECO:0000256" key="2">
    <source>
        <dbReference type="ARBA" id="ARBA00022723"/>
    </source>
</evidence>
<dbReference type="EMBL" id="SNRY01008849">
    <property type="protein sequence ID" value="KAA6307883.1"/>
    <property type="molecule type" value="Genomic_DNA"/>
</dbReference>
<accession>A0A5J4PHE7</accession>
<comment type="caution">
    <text evidence="5">The sequence shown here is derived from an EMBL/GenBank/DDBJ whole genome shotgun (WGS) entry which is preliminary data.</text>
</comment>
<feature type="compositionally biased region" description="Basic and acidic residues" evidence="3">
    <location>
        <begin position="64"/>
        <end position="82"/>
    </location>
</feature>
<protein>
    <recommendedName>
        <fullName evidence="4">DDE Tnp4 domain-containing protein</fullName>
    </recommendedName>
</protein>
<dbReference type="AlphaFoldDB" id="A0A5J4PHE7"/>
<feature type="non-terminal residue" evidence="5">
    <location>
        <position position="1"/>
    </location>
</feature>
<dbReference type="PANTHER" id="PTHR23080">
    <property type="entry name" value="THAP DOMAIN PROTEIN"/>
    <property type="match status" value="1"/>
</dbReference>
<evidence type="ECO:0000259" key="4">
    <source>
        <dbReference type="Pfam" id="PF13359"/>
    </source>
</evidence>